<organism evidence="1 2">
    <name type="scientific">Sediminibacillus dalangtanensis</name>
    <dbReference type="NCBI Taxonomy" id="2729421"/>
    <lineage>
        <taxon>Bacteria</taxon>
        <taxon>Bacillati</taxon>
        <taxon>Bacillota</taxon>
        <taxon>Bacilli</taxon>
        <taxon>Bacillales</taxon>
        <taxon>Bacillaceae</taxon>
        <taxon>Sediminibacillus</taxon>
    </lineage>
</organism>
<sequence>MLPYSNRSISLEYAELSALYTAGDKMYPGTKIAMEPGDILYSAKGMSTFMVGHVGMVGHDQLVYHSHPKGGFYEGLPVYLSRHKFGTVLTIYRPVRGAADAARWVGDHIAQIKRYIFDPRLNTLATNYCSKFIWQAFWYSGYGDMTGRKRHDKQLTWIYPMMIKQAANLEQVAVVRLGRARKKG</sequence>
<keyword evidence="2" id="KW-1185">Reference proteome</keyword>
<evidence type="ECO:0000313" key="2">
    <source>
        <dbReference type="Proteomes" id="UP000665043"/>
    </source>
</evidence>
<protein>
    <recommendedName>
        <fullName evidence="3">Permuted papain-like amidase enzyme, YaeF/YiiX, C92 family</fullName>
    </recommendedName>
</protein>
<accession>A0ABX7VWT3</accession>
<proteinExistence type="predicted"/>
<dbReference type="RefSeq" id="WP_209366120.1">
    <property type="nucleotide sequence ID" value="NZ_CP046956.1"/>
</dbReference>
<name>A0ABX7VWT3_9BACI</name>
<dbReference type="EMBL" id="CP046956">
    <property type="protein sequence ID" value="QTN00999.1"/>
    <property type="molecule type" value="Genomic_DNA"/>
</dbReference>
<reference evidence="1 2" key="1">
    <citation type="submission" date="2019-12" db="EMBL/GenBank/DDBJ databases">
        <title>The whole genome sequencing of a strain isolated from a Mars analog, Dalangtan Playa.</title>
        <authorList>
            <person name="Huang T."/>
        </authorList>
    </citation>
    <scope>NUCLEOTIDE SEQUENCE [LARGE SCALE GENOMIC DNA]</scope>
    <source>
        <strain evidence="1 2">DP4-553-S</strain>
    </source>
</reference>
<evidence type="ECO:0008006" key="3">
    <source>
        <dbReference type="Google" id="ProtNLM"/>
    </source>
</evidence>
<dbReference type="InterPro" id="IPR038765">
    <property type="entry name" value="Papain-like_cys_pep_sf"/>
</dbReference>
<evidence type="ECO:0000313" key="1">
    <source>
        <dbReference type="EMBL" id="QTN00999.1"/>
    </source>
</evidence>
<gene>
    <name evidence="1" type="ORF">ERJ70_17925</name>
</gene>
<dbReference type="SUPFAM" id="SSF54001">
    <property type="entry name" value="Cysteine proteinases"/>
    <property type="match status" value="1"/>
</dbReference>
<dbReference type="Proteomes" id="UP000665043">
    <property type="component" value="Chromosome"/>
</dbReference>